<dbReference type="SUPFAM" id="SSF53474">
    <property type="entry name" value="alpha/beta-Hydrolases"/>
    <property type="match status" value="1"/>
</dbReference>
<dbReference type="RefSeq" id="WP_317994539.1">
    <property type="nucleotide sequence ID" value="NZ_AP025523.1"/>
</dbReference>
<dbReference type="EMBL" id="AP025523">
    <property type="protein sequence ID" value="BDE06906.1"/>
    <property type="molecule type" value="Genomic_DNA"/>
</dbReference>
<organism evidence="3 4">
    <name type="scientific">Vulcanimicrobium alpinum</name>
    <dbReference type="NCBI Taxonomy" id="3016050"/>
    <lineage>
        <taxon>Bacteria</taxon>
        <taxon>Bacillati</taxon>
        <taxon>Vulcanimicrobiota</taxon>
        <taxon>Vulcanimicrobiia</taxon>
        <taxon>Vulcanimicrobiales</taxon>
        <taxon>Vulcanimicrobiaceae</taxon>
        <taxon>Vulcanimicrobium</taxon>
    </lineage>
</organism>
<dbReference type="KEGG" id="vab:WPS_21820"/>
<dbReference type="InterPro" id="IPR000073">
    <property type="entry name" value="AB_hydrolase_1"/>
</dbReference>
<dbReference type="PRINTS" id="PR00412">
    <property type="entry name" value="EPOXHYDRLASE"/>
</dbReference>
<keyword evidence="1 3" id="KW-0378">Hydrolase</keyword>
<dbReference type="GO" id="GO:0016787">
    <property type="term" value="F:hydrolase activity"/>
    <property type="evidence" value="ECO:0007669"/>
    <property type="project" value="UniProtKB-KW"/>
</dbReference>
<evidence type="ECO:0000256" key="1">
    <source>
        <dbReference type="ARBA" id="ARBA00022801"/>
    </source>
</evidence>
<evidence type="ECO:0000259" key="2">
    <source>
        <dbReference type="Pfam" id="PF00561"/>
    </source>
</evidence>
<dbReference type="InterPro" id="IPR000639">
    <property type="entry name" value="Epox_hydrolase-like"/>
</dbReference>
<sequence length="286" mass="31381">MAVNPRWEHAFADVNGTRLHYVRTGTGPLLLLLHGWPQTWYAWRHCIDALAQTHTVVAPDLRGMGESQFADDGFDQRTVAADLHALIAALDFPRAVIAAHDFGALPAYQLAVDHPQTVERLAIIDVGLMGAGFEDLLRLTPELNLWWFGFHLVEGLAEALVAGRERAYLSWFYNGPLVVQRNAIGPGDVDEYVRRYAQPGAMRRSFAWYRALFADAACTAAAKEGLLTMPVLAIGGEGSFGAYVEQNLRNVASEVRGVVISSCGHFVAEEQPQALLAALIPFVRTS</sequence>
<protein>
    <submittedName>
        <fullName evidence="3">Hydrolase</fullName>
    </submittedName>
</protein>
<evidence type="ECO:0000313" key="3">
    <source>
        <dbReference type="EMBL" id="BDE06906.1"/>
    </source>
</evidence>
<name>A0AAN1XYD6_UNVUL</name>
<evidence type="ECO:0000313" key="4">
    <source>
        <dbReference type="Proteomes" id="UP001317532"/>
    </source>
</evidence>
<dbReference type="AlphaFoldDB" id="A0AAN1XYD6"/>
<accession>A0AAN1XYD6</accession>
<proteinExistence type="predicted"/>
<gene>
    <name evidence="3" type="ORF">WPS_21820</name>
</gene>
<dbReference type="PANTHER" id="PTHR43329">
    <property type="entry name" value="EPOXIDE HYDROLASE"/>
    <property type="match status" value="1"/>
</dbReference>
<dbReference type="Gene3D" id="3.40.50.1820">
    <property type="entry name" value="alpha/beta hydrolase"/>
    <property type="match status" value="1"/>
</dbReference>
<dbReference type="Pfam" id="PF00561">
    <property type="entry name" value="Abhydrolase_1"/>
    <property type="match status" value="1"/>
</dbReference>
<reference evidence="3 4" key="1">
    <citation type="journal article" date="2022" name="ISME Commun">
        <title>Vulcanimicrobium alpinus gen. nov. sp. nov., the first cultivated representative of the candidate phylum 'Eremiobacterota', is a metabolically versatile aerobic anoxygenic phototroph.</title>
        <authorList>
            <person name="Yabe S."/>
            <person name="Muto K."/>
            <person name="Abe K."/>
            <person name="Yokota A."/>
            <person name="Staudigel H."/>
            <person name="Tebo B.M."/>
        </authorList>
    </citation>
    <scope>NUCLEOTIDE SEQUENCE [LARGE SCALE GENOMIC DNA]</scope>
    <source>
        <strain evidence="3 4">WC8-2</strain>
    </source>
</reference>
<keyword evidence="4" id="KW-1185">Reference proteome</keyword>
<dbReference type="InterPro" id="IPR029058">
    <property type="entry name" value="AB_hydrolase_fold"/>
</dbReference>
<feature type="domain" description="AB hydrolase-1" evidence="2">
    <location>
        <begin position="28"/>
        <end position="270"/>
    </location>
</feature>
<dbReference type="Proteomes" id="UP001317532">
    <property type="component" value="Chromosome"/>
</dbReference>